<feature type="chain" id="PRO_5029562850" evidence="1">
    <location>
        <begin position="33"/>
        <end position="180"/>
    </location>
</feature>
<sequence length="180" mass="20338">MIDQAFKMAFSSVSALFLQILVVVSLIHDSLAGRKLNELVEGRNVIDVALDQNSNGNDITEVGFTVYSSKVGIWNIANAKVQIFRRSFGHIFPRTLSRSVFTGRKLHWKLDKDVLWFDIEEDIAGVVAVPGEEDKFSDGEIGGYNGELSFTNMSDSNIEIWVLRSNQKTEFMWLKKYNIA</sequence>
<evidence type="ECO:0000313" key="2">
    <source>
        <dbReference type="EMBL" id="KAF5186743.1"/>
    </source>
</evidence>
<comment type="caution">
    <text evidence="2">The sequence shown here is derived from an EMBL/GenBank/DDBJ whole genome shotgun (WGS) entry which is preliminary data.</text>
</comment>
<evidence type="ECO:0000256" key="1">
    <source>
        <dbReference type="SAM" id="SignalP"/>
    </source>
</evidence>
<evidence type="ECO:0000313" key="3">
    <source>
        <dbReference type="Proteomes" id="UP000554482"/>
    </source>
</evidence>
<protein>
    <submittedName>
        <fullName evidence="2">Uncharacterized protein</fullName>
    </submittedName>
</protein>
<dbReference type="EMBL" id="JABWDY010028881">
    <property type="protein sequence ID" value="KAF5186743.1"/>
    <property type="molecule type" value="Genomic_DNA"/>
</dbReference>
<dbReference type="AlphaFoldDB" id="A0A7J6VPC6"/>
<accession>A0A7J6VPC6</accession>
<dbReference type="Proteomes" id="UP000554482">
    <property type="component" value="Unassembled WGS sequence"/>
</dbReference>
<gene>
    <name evidence="2" type="ORF">FRX31_023660</name>
</gene>
<keyword evidence="1" id="KW-0732">Signal</keyword>
<dbReference type="OrthoDB" id="605328at2759"/>
<feature type="signal peptide" evidence="1">
    <location>
        <begin position="1"/>
        <end position="32"/>
    </location>
</feature>
<keyword evidence="3" id="KW-1185">Reference proteome</keyword>
<name>A0A7J6VPC6_THATH</name>
<proteinExistence type="predicted"/>
<reference evidence="2 3" key="1">
    <citation type="submission" date="2020-06" db="EMBL/GenBank/DDBJ databases">
        <title>Transcriptomic and genomic resources for Thalictrum thalictroides and T. hernandezii: Facilitating candidate gene discovery in an emerging model plant lineage.</title>
        <authorList>
            <person name="Arias T."/>
            <person name="Riano-Pachon D.M."/>
            <person name="Di Stilio V.S."/>
        </authorList>
    </citation>
    <scope>NUCLEOTIDE SEQUENCE [LARGE SCALE GENOMIC DNA]</scope>
    <source>
        <strain evidence="3">cv. WT478/WT964</strain>
        <tissue evidence="2">Leaves</tissue>
    </source>
</reference>
<organism evidence="2 3">
    <name type="scientific">Thalictrum thalictroides</name>
    <name type="common">Rue-anemone</name>
    <name type="synonym">Anemone thalictroides</name>
    <dbReference type="NCBI Taxonomy" id="46969"/>
    <lineage>
        <taxon>Eukaryota</taxon>
        <taxon>Viridiplantae</taxon>
        <taxon>Streptophyta</taxon>
        <taxon>Embryophyta</taxon>
        <taxon>Tracheophyta</taxon>
        <taxon>Spermatophyta</taxon>
        <taxon>Magnoliopsida</taxon>
        <taxon>Ranunculales</taxon>
        <taxon>Ranunculaceae</taxon>
        <taxon>Thalictroideae</taxon>
        <taxon>Thalictrum</taxon>
    </lineage>
</organism>